<sequence length="580" mass="65203">MVAEIPRVWTNIRRYYKVVRWSRRIKSYSHGRVPCNLTLEMQSRPRATHSQLYRGINYTMTYHLRNNRILSNCSYAVLLILFSMFEGTSAQDGFLDTPSLSPRRLHFVKNETGQYVERIWGMSIGKSDCQGAYLKILENSDEYDKAASSAATTVMTLVPAMLTFAAMPMASIRSLNFINTRLALFTSALTLGLTMTYKKTLKDEKIMSVPELCKPDQIQKYDEHELAKQIEELGALYEQGVGNPKLCALAAPTTENKRSIYISLVITTSNVIQILLFGTLVRALPQIESIRFIWGCPETTTIIFNSWLSVTAVLSAIIRTIAVSSITKHDEILHISPIENQPADTTDTRTACQKCSVMRVEVAPVKSSRVTRAIARIVVVRKAHHSNRSDDIKTALDGMIQSASILALTFMFGSIWGGSLEWTVLFVAAFMCVMWISRTVSLVVGRFLETSTGITMITYELPEEKAAIIRILTGMPEAIVENKSNSSKYWHGRKLRNKCDSCQLSLEHQWEDKTAPGVFYGLVFATISGVVIFICFLAVTLPFDAPFMPHPSEWMEYRVATSVSMTLAITYAVCVAFEFR</sequence>
<evidence type="ECO:0000256" key="1">
    <source>
        <dbReference type="SAM" id="Phobius"/>
    </source>
</evidence>
<evidence type="ECO:0000313" key="3">
    <source>
        <dbReference type="Proteomes" id="UP000277580"/>
    </source>
</evidence>
<dbReference type="EMBL" id="ML119213">
    <property type="protein sequence ID" value="RPB06849.1"/>
    <property type="molecule type" value="Genomic_DNA"/>
</dbReference>
<gene>
    <name evidence="2" type="ORF">P167DRAFT_550232</name>
</gene>
<feature type="transmembrane region" description="Helical" evidence="1">
    <location>
        <begin position="559"/>
        <end position="579"/>
    </location>
</feature>
<keyword evidence="3" id="KW-1185">Reference proteome</keyword>
<feature type="transmembrane region" description="Helical" evidence="1">
    <location>
        <begin position="518"/>
        <end position="539"/>
    </location>
</feature>
<accession>A0A3N4KBW6</accession>
<dbReference type="Proteomes" id="UP000277580">
    <property type="component" value="Unassembled WGS sequence"/>
</dbReference>
<feature type="transmembrane region" description="Helical" evidence="1">
    <location>
        <begin position="146"/>
        <end position="166"/>
    </location>
</feature>
<keyword evidence="1" id="KW-0472">Membrane</keyword>
<feature type="transmembrane region" description="Helical" evidence="1">
    <location>
        <begin position="395"/>
        <end position="416"/>
    </location>
</feature>
<evidence type="ECO:0000313" key="2">
    <source>
        <dbReference type="EMBL" id="RPB06849.1"/>
    </source>
</evidence>
<organism evidence="2 3">
    <name type="scientific">Morchella conica CCBAS932</name>
    <dbReference type="NCBI Taxonomy" id="1392247"/>
    <lineage>
        <taxon>Eukaryota</taxon>
        <taxon>Fungi</taxon>
        <taxon>Dikarya</taxon>
        <taxon>Ascomycota</taxon>
        <taxon>Pezizomycotina</taxon>
        <taxon>Pezizomycetes</taxon>
        <taxon>Pezizales</taxon>
        <taxon>Morchellaceae</taxon>
        <taxon>Morchella</taxon>
    </lineage>
</organism>
<name>A0A3N4KBW6_9PEZI</name>
<proteinExistence type="predicted"/>
<dbReference type="OrthoDB" id="5365009at2759"/>
<feature type="transmembrane region" description="Helical" evidence="1">
    <location>
        <begin position="422"/>
        <end position="448"/>
    </location>
</feature>
<feature type="transmembrane region" description="Helical" evidence="1">
    <location>
        <begin position="69"/>
        <end position="85"/>
    </location>
</feature>
<keyword evidence="1" id="KW-1133">Transmembrane helix</keyword>
<dbReference type="AlphaFoldDB" id="A0A3N4KBW6"/>
<protein>
    <submittedName>
        <fullName evidence="2">Uncharacterized protein</fullName>
    </submittedName>
</protein>
<feature type="transmembrane region" description="Helical" evidence="1">
    <location>
        <begin position="260"/>
        <end position="281"/>
    </location>
</feature>
<reference evidence="2 3" key="1">
    <citation type="journal article" date="2018" name="Nat. Ecol. Evol.">
        <title>Pezizomycetes genomes reveal the molecular basis of ectomycorrhizal truffle lifestyle.</title>
        <authorList>
            <person name="Murat C."/>
            <person name="Payen T."/>
            <person name="Noel B."/>
            <person name="Kuo A."/>
            <person name="Morin E."/>
            <person name="Chen J."/>
            <person name="Kohler A."/>
            <person name="Krizsan K."/>
            <person name="Balestrini R."/>
            <person name="Da Silva C."/>
            <person name="Montanini B."/>
            <person name="Hainaut M."/>
            <person name="Levati E."/>
            <person name="Barry K.W."/>
            <person name="Belfiori B."/>
            <person name="Cichocki N."/>
            <person name="Clum A."/>
            <person name="Dockter R.B."/>
            <person name="Fauchery L."/>
            <person name="Guy J."/>
            <person name="Iotti M."/>
            <person name="Le Tacon F."/>
            <person name="Lindquist E.A."/>
            <person name="Lipzen A."/>
            <person name="Malagnac F."/>
            <person name="Mello A."/>
            <person name="Molinier V."/>
            <person name="Miyauchi S."/>
            <person name="Poulain J."/>
            <person name="Riccioni C."/>
            <person name="Rubini A."/>
            <person name="Sitrit Y."/>
            <person name="Splivallo R."/>
            <person name="Traeger S."/>
            <person name="Wang M."/>
            <person name="Zifcakova L."/>
            <person name="Wipf D."/>
            <person name="Zambonelli A."/>
            <person name="Paolocci F."/>
            <person name="Nowrousian M."/>
            <person name="Ottonello S."/>
            <person name="Baldrian P."/>
            <person name="Spatafora J.W."/>
            <person name="Henrissat B."/>
            <person name="Nagy L.G."/>
            <person name="Aury J.M."/>
            <person name="Wincker P."/>
            <person name="Grigoriev I.V."/>
            <person name="Bonfante P."/>
            <person name="Martin F.M."/>
        </authorList>
    </citation>
    <scope>NUCLEOTIDE SEQUENCE [LARGE SCALE GENOMIC DNA]</scope>
    <source>
        <strain evidence="2 3">CCBAS932</strain>
    </source>
</reference>
<dbReference type="InParanoid" id="A0A3N4KBW6"/>
<keyword evidence="1" id="KW-0812">Transmembrane</keyword>